<dbReference type="EMBL" id="OR769223">
    <property type="protein sequence ID" value="WQJ53264.1"/>
    <property type="molecule type" value="Genomic_DNA"/>
</dbReference>
<reference evidence="1 2" key="1">
    <citation type="submission" date="2023-11" db="EMBL/GenBank/DDBJ databases">
        <authorList>
            <person name="Cook R."/>
            <person name="Crisci M."/>
            <person name="Pye H."/>
            <person name="Adriaenssens E."/>
            <person name="Santini J."/>
        </authorList>
    </citation>
    <scope>NUCLEOTIDE SEQUENCE [LARGE SCALE GENOMIC DNA]</scope>
    <source>
        <strain evidence="1">Lak_Megaphage_Sonny</strain>
    </source>
</reference>
<dbReference type="Proteomes" id="UP001358193">
    <property type="component" value="Segment"/>
</dbReference>
<name>A0ABZ0Z2K7_9CAUD</name>
<evidence type="ECO:0000313" key="2">
    <source>
        <dbReference type="Proteomes" id="UP001358193"/>
    </source>
</evidence>
<keyword evidence="2" id="KW-1185">Reference proteome</keyword>
<proteinExistence type="predicted"/>
<sequence length="1475" mass="168588">MKIRLNNNINEQIKILNEAQPAPMDMKQQFANQTDDDKMANVDRFNEAYEYQCKQQFMYSRRKDSLMINLKMPSDIAGPLRVKRAPEDLANLMRELEVNGKFLNIHNMVEDPQKTFNHASDYAFNSFANLGELEVSKNETQKNTANIFKGESYYYNGIYNQLNENDKAAAVAGITGATIGGAAIANAVAGPGKGLLGRLAEWNLFNQAGSHAGWVSGKIAGNIANGGLQACIHFVGAAGIQLAASMGALWAVGYGLGTLFGQADALKGANNNKEEQDSNLETKDTTRIEPDDEKYAMLWHGDNALEAINDYITNVTESVGNLVAQISSKPDKYNEFAKEINKYINAEDQSLATFFKMHNDIENAVQDQIRKELENRQRLKDMHNEEKANFATELSKLLKTANSEDVRKYYEAIQDHYMRHCTTSTVSKNAEIRNLYQEAIEKGRFQDVLDVYLTHKNESYNSNEIEYSEDTILNEADGETIIKKPEVDVTAIYKAISQKVKEFMIDMFPMGDGKNIPGMQDIEQQMNARIEGASAAIKESIEQVCSVFNKGQDAKLGDKLKQFFLSHPLQASRLKELWTAHETELKMRKNRRLKQMQDYGNVERTIGWSANFCKTVLPDLYGRLFAYRYILSILKQNGYYNYTPELYKADEEEWESQKNDYISKAESETEWILATYGNDYTQGDKPFLTYSDNGVEVQNPMSYASLLLMKYKNPNFESMDDDEFEKFITTTHKIAGNNSDDKVLDTINYIKEALEIQGYNNDILEKVEDFRISEQYRNVKDDIFKAYKNITSLQTKMNSTNQTACWNLLSANPTIFKNYKNNYDAIQKIIQDNTADINQLLSDYSGNKNEGLAQKAKELEKKIHDILGEYVYNPSEIKQSLDFSKMIKLAENNNNVDYYAYILSFYKPLLKASKISDITINNEADTIKAICDDTYKAIELINSGILAIGHIMTENDSQLNIIQQALKMYVKEPDNNEKIPTLKDIYVYMGGTVDNFDKAYNVIDESLKNKLQKEKNGKEPDNAPDLIYNRIIAQLENPQDAINSTDMVKQNIKNLFYHDEKVLSFDNLKIKDYVKQAKNVTSLKGFAEIEETCTFADDKQNQDDQNSFIGKLKSEIRHIIEYVLASTYSEDATRSVKFNIIIKDLHKIIAAVSKDEKNIDLNALYPAIKNAFVNANGDGNKLDTEYQKLYSNSDNVKKFAQKLIKLMQDPVEINNDLSKLIQDFKKYIKNCTESTLYGLAYNDKIKNVDDIKYILDESDDANINSFMTDFCGSIRELILNSMWVSNEDNLNINILKEKVIFGKTIPDYAKYIFDFINYLSDATYDTLNNFDSNNSDHVYLKNTVEIFEKIFENMNDEYLKLYKGTFTNKTDYNSISDSGQINISIKAFKKMSVFEGLFDILNSFKDINLDKINKIDDIFNNFNSIKFESGTQFINLSNDDKKDVLLHIIEAFKLSNLNDSFKNFNETLHLFNAKK</sequence>
<evidence type="ECO:0000313" key="1">
    <source>
        <dbReference type="EMBL" id="WQJ53264.1"/>
    </source>
</evidence>
<protein>
    <submittedName>
        <fullName evidence="1">Uncharacterized protein</fullName>
    </submittedName>
</protein>
<accession>A0ABZ0Z2K7</accession>
<organism evidence="1 2">
    <name type="scientific">phage Lak_Megaphage_Sonny</name>
    <dbReference type="NCBI Taxonomy" id="3109229"/>
    <lineage>
        <taxon>Viruses</taxon>
        <taxon>Duplodnaviria</taxon>
        <taxon>Heunggongvirae</taxon>
        <taxon>Uroviricota</taxon>
        <taxon>Caudoviricetes</taxon>
        <taxon>Caudoviricetes code 15 clade</taxon>
    </lineage>
</organism>